<organism evidence="1 2">
    <name type="scientific">Actinomadura coerulea</name>
    <dbReference type="NCBI Taxonomy" id="46159"/>
    <lineage>
        <taxon>Bacteria</taxon>
        <taxon>Bacillati</taxon>
        <taxon>Actinomycetota</taxon>
        <taxon>Actinomycetes</taxon>
        <taxon>Streptosporangiales</taxon>
        <taxon>Thermomonosporaceae</taxon>
        <taxon>Actinomadura</taxon>
    </lineage>
</organism>
<keyword evidence="2" id="KW-1185">Reference proteome</keyword>
<gene>
    <name evidence="1" type="ORF">BKA00_006600</name>
</gene>
<accession>A0A7X0G7H3</accession>
<dbReference type="RefSeq" id="WP_185031679.1">
    <property type="nucleotide sequence ID" value="NZ_JACHMQ010000001.1"/>
</dbReference>
<proteinExistence type="predicted"/>
<dbReference type="Proteomes" id="UP000546324">
    <property type="component" value="Unassembled WGS sequence"/>
</dbReference>
<dbReference type="AlphaFoldDB" id="A0A7X0G7H3"/>
<dbReference type="EMBL" id="JACHMQ010000001">
    <property type="protein sequence ID" value="MBB6399686.1"/>
    <property type="molecule type" value="Genomic_DNA"/>
</dbReference>
<reference evidence="1 2" key="1">
    <citation type="submission" date="2020-08" db="EMBL/GenBank/DDBJ databases">
        <title>Sequencing the genomes of 1000 actinobacteria strains.</title>
        <authorList>
            <person name="Klenk H.-P."/>
        </authorList>
    </citation>
    <scope>NUCLEOTIDE SEQUENCE [LARGE SCALE GENOMIC DNA]</scope>
    <source>
        <strain evidence="1 2">DSM 43675</strain>
    </source>
</reference>
<evidence type="ECO:0000313" key="1">
    <source>
        <dbReference type="EMBL" id="MBB6399686.1"/>
    </source>
</evidence>
<sequence>MRVVWDELRGLDVAVCDSCAESFASSRTGEVNGWADEHGCDAELAALLALVTSRRVA</sequence>
<protein>
    <submittedName>
        <fullName evidence="1">Uncharacterized protein</fullName>
    </submittedName>
</protein>
<name>A0A7X0G7H3_9ACTN</name>
<evidence type="ECO:0000313" key="2">
    <source>
        <dbReference type="Proteomes" id="UP000546324"/>
    </source>
</evidence>
<comment type="caution">
    <text evidence="1">The sequence shown here is derived from an EMBL/GenBank/DDBJ whole genome shotgun (WGS) entry which is preliminary data.</text>
</comment>